<evidence type="ECO:0000256" key="2">
    <source>
        <dbReference type="ARBA" id="ARBA00022691"/>
    </source>
</evidence>
<sequence length="520" mass="59171">MKILLIYPEFPDTFWSFKHALKFIGKKAALPPLGMITVASMLPDNWERRLVDLNVSPLKIKDLVWADMVFVSAMAVQQRSAREVIDQCKRAGVKVVAGGPLFTSDHEQFPNVDHFVLNEAELTLSQFLEDLDRGILQRVYAADAFADISTTPAPQWNILEMRKYASMAIQFSRGCPYHCDFCNVTALFGHKIRTKTSQQIIDELDGLREAGWKGSVFFVDDNFIAHKSYLKKELLPKLIEWRRSNSVANRYYTECSINLADDSELMDLMVAAGFNQVFIGIETPDDLALQACGKQHNTSRNLLDNVRRIQHAGLEVMGGFIVGFDSDTPSIFSKQIEFIQNSGIVTAMVGLLQALPGTGLYERMKSEGRLLCTSSGDNVDGNTNIISKMDPEILRKGYRTMMVHLYAPKHYYQRVMTLLREYRVPELIGGIQFDQFMAFARSTVLLGVLGRERFHYWKMLLWTSFNRPRSLPLAVTLAIYGHHFRQVCRLHLRQAEKQGVVSSVKEENAIALWKLKKMKP</sequence>
<protein>
    <submittedName>
        <fullName evidence="7">Radical SAM domain protein</fullName>
    </submittedName>
</protein>
<dbReference type="SMART" id="SM00729">
    <property type="entry name" value="Elp3"/>
    <property type="match status" value="1"/>
</dbReference>
<proteinExistence type="predicted"/>
<dbReference type="PANTHER" id="PTHR43409">
    <property type="entry name" value="ANAEROBIC MAGNESIUM-PROTOPORPHYRIN IX MONOMETHYL ESTER CYCLASE-RELATED"/>
    <property type="match status" value="1"/>
</dbReference>
<dbReference type="InterPro" id="IPR006638">
    <property type="entry name" value="Elp3/MiaA/NifB-like_rSAM"/>
</dbReference>
<dbReference type="PROSITE" id="PS51918">
    <property type="entry name" value="RADICAL_SAM"/>
    <property type="match status" value="1"/>
</dbReference>
<dbReference type="InterPro" id="IPR058240">
    <property type="entry name" value="rSAM_sf"/>
</dbReference>
<dbReference type="Proteomes" id="UP000002725">
    <property type="component" value="Chromosome"/>
</dbReference>
<keyword evidence="4" id="KW-0408">Iron</keyword>
<dbReference type="Gene3D" id="3.80.30.20">
    <property type="entry name" value="tm_1862 like domain"/>
    <property type="match status" value="1"/>
</dbReference>
<dbReference type="SFLD" id="SFLDS00029">
    <property type="entry name" value="Radical_SAM"/>
    <property type="match status" value="1"/>
</dbReference>
<name>B4S8Q8_PROA2</name>
<dbReference type="InterPro" id="IPR034530">
    <property type="entry name" value="HpnP-like"/>
</dbReference>
<feature type="domain" description="Radical SAM core" evidence="6">
    <location>
        <begin position="159"/>
        <end position="392"/>
    </location>
</feature>
<evidence type="ECO:0000256" key="3">
    <source>
        <dbReference type="ARBA" id="ARBA00022723"/>
    </source>
</evidence>
<dbReference type="InterPro" id="IPR034466">
    <property type="entry name" value="Methyltransferase_Class_B"/>
</dbReference>
<dbReference type="HOGENOM" id="CLU_021572_5_0_10"/>
<keyword evidence="5" id="KW-0411">Iron-sulfur</keyword>
<dbReference type="InterPro" id="IPR051198">
    <property type="entry name" value="BchE-like"/>
</dbReference>
<dbReference type="InterPro" id="IPR007197">
    <property type="entry name" value="rSAM"/>
</dbReference>
<evidence type="ECO:0000256" key="4">
    <source>
        <dbReference type="ARBA" id="ARBA00023004"/>
    </source>
</evidence>
<dbReference type="EMBL" id="CP001108">
    <property type="protein sequence ID" value="ACF46445.1"/>
    <property type="molecule type" value="Genomic_DNA"/>
</dbReference>
<dbReference type="SFLD" id="SFLDG01123">
    <property type="entry name" value="methyltransferase_(Class_B)"/>
    <property type="match status" value="1"/>
</dbReference>
<dbReference type="Pfam" id="PF04055">
    <property type="entry name" value="Radical_SAM"/>
    <property type="match status" value="1"/>
</dbReference>
<dbReference type="GO" id="GO:0005829">
    <property type="term" value="C:cytosol"/>
    <property type="evidence" value="ECO:0007669"/>
    <property type="project" value="TreeGrafter"/>
</dbReference>
<keyword evidence="3" id="KW-0479">Metal-binding</keyword>
<dbReference type="Pfam" id="PF13282">
    <property type="entry name" value="DUF4070"/>
    <property type="match status" value="1"/>
</dbReference>
<dbReference type="eggNOG" id="COG1032">
    <property type="taxonomic scope" value="Bacteria"/>
</dbReference>
<dbReference type="RefSeq" id="WP_012505978.1">
    <property type="nucleotide sequence ID" value="NC_011059.1"/>
</dbReference>
<dbReference type="Gene3D" id="3.40.50.280">
    <property type="entry name" value="Cobalamin-binding domain"/>
    <property type="match status" value="1"/>
</dbReference>
<evidence type="ECO:0000256" key="5">
    <source>
        <dbReference type="ARBA" id="ARBA00023014"/>
    </source>
</evidence>
<comment type="cofactor">
    <cofactor evidence="1">
        <name>[4Fe-4S] cluster</name>
        <dbReference type="ChEBI" id="CHEBI:49883"/>
    </cofactor>
</comment>
<dbReference type="AlphaFoldDB" id="B4S8Q8"/>
<evidence type="ECO:0000259" key="6">
    <source>
        <dbReference type="PROSITE" id="PS51918"/>
    </source>
</evidence>
<accession>B4S8Q8</accession>
<dbReference type="InterPro" id="IPR025274">
    <property type="entry name" value="DUF4070"/>
</dbReference>
<organism evidence="7 8">
    <name type="scientific">Prosthecochloris aestuarii (strain DSM 271 / SK 413)</name>
    <dbReference type="NCBI Taxonomy" id="290512"/>
    <lineage>
        <taxon>Bacteria</taxon>
        <taxon>Pseudomonadati</taxon>
        <taxon>Chlorobiota</taxon>
        <taxon>Chlorobiia</taxon>
        <taxon>Chlorobiales</taxon>
        <taxon>Chlorobiaceae</taxon>
        <taxon>Prosthecochloris</taxon>
    </lineage>
</organism>
<dbReference type="GO" id="GO:0046872">
    <property type="term" value="F:metal ion binding"/>
    <property type="evidence" value="ECO:0007669"/>
    <property type="project" value="UniProtKB-KW"/>
</dbReference>
<dbReference type="CDD" id="cd01335">
    <property type="entry name" value="Radical_SAM"/>
    <property type="match status" value="1"/>
</dbReference>
<dbReference type="STRING" id="290512.Paes_1424"/>
<dbReference type="InterPro" id="IPR006158">
    <property type="entry name" value="Cobalamin-bd"/>
</dbReference>
<dbReference type="SUPFAM" id="SSF102114">
    <property type="entry name" value="Radical SAM enzymes"/>
    <property type="match status" value="1"/>
</dbReference>
<evidence type="ECO:0000313" key="7">
    <source>
        <dbReference type="EMBL" id="ACF46445.1"/>
    </source>
</evidence>
<dbReference type="PANTHER" id="PTHR43409:SF3">
    <property type="entry name" value="HYPOTHETICAL METHYLTRANSFERASE"/>
    <property type="match status" value="1"/>
</dbReference>
<dbReference type="GO" id="GO:0003824">
    <property type="term" value="F:catalytic activity"/>
    <property type="evidence" value="ECO:0007669"/>
    <property type="project" value="InterPro"/>
</dbReference>
<dbReference type="GO" id="GO:0051536">
    <property type="term" value="F:iron-sulfur cluster binding"/>
    <property type="evidence" value="ECO:0007669"/>
    <property type="project" value="UniProtKB-KW"/>
</dbReference>
<evidence type="ECO:0000313" key="8">
    <source>
        <dbReference type="Proteomes" id="UP000002725"/>
    </source>
</evidence>
<keyword evidence="2" id="KW-0949">S-adenosyl-L-methionine</keyword>
<reference evidence="7" key="1">
    <citation type="submission" date="2008-06" db="EMBL/GenBank/DDBJ databases">
        <title>Complete sequence of chromosome of Prosthecochloris aestuarii DSM 271.</title>
        <authorList>
            <consortium name="US DOE Joint Genome Institute"/>
            <person name="Lucas S."/>
            <person name="Copeland A."/>
            <person name="Lapidus A."/>
            <person name="Glavina del Rio T."/>
            <person name="Dalin E."/>
            <person name="Tice H."/>
            <person name="Bruce D."/>
            <person name="Goodwin L."/>
            <person name="Pitluck S."/>
            <person name="Schmutz J."/>
            <person name="Larimer F."/>
            <person name="Land M."/>
            <person name="Hauser L."/>
            <person name="Kyrpides N."/>
            <person name="Anderson I."/>
            <person name="Liu Z."/>
            <person name="Li T."/>
            <person name="Zhao F."/>
            <person name="Overmann J."/>
            <person name="Bryant D.A."/>
            <person name="Richardson P."/>
        </authorList>
    </citation>
    <scope>NUCLEOTIDE SEQUENCE [LARGE SCALE GENOMIC DNA]</scope>
    <source>
        <strain evidence="7">DSM 271</strain>
    </source>
</reference>
<dbReference type="GO" id="GO:0031419">
    <property type="term" value="F:cobalamin binding"/>
    <property type="evidence" value="ECO:0007669"/>
    <property type="project" value="InterPro"/>
</dbReference>
<dbReference type="InterPro" id="IPR023404">
    <property type="entry name" value="rSAM_horseshoe"/>
</dbReference>
<keyword evidence="8" id="KW-1185">Reference proteome</keyword>
<dbReference type="Pfam" id="PF02310">
    <property type="entry name" value="B12-binding"/>
    <property type="match status" value="1"/>
</dbReference>
<gene>
    <name evidence="7" type="ordered locus">Paes_1424</name>
</gene>
<dbReference type="SFLD" id="SFLDF00303">
    <property type="entry name" value="hopanoid_C2-methyltransferase"/>
    <property type="match status" value="1"/>
</dbReference>
<dbReference type="KEGG" id="paa:Paes_1424"/>
<dbReference type="SFLD" id="SFLDG01082">
    <property type="entry name" value="B12-binding_domain_containing"/>
    <property type="match status" value="1"/>
</dbReference>
<evidence type="ECO:0000256" key="1">
    <source>
        <dbReference type="ARBA" id="ARBA00001966"/>
    </source>
</evidence>